<dbReference type="CDD" id="cd00201">
    <property type="entry name" value="WW"/>
    <property type="match status" value="1"/>
</dbReference>
<sequence length="98" mass="10867">QVPPRGATMIYCNLEELQRAGGQAEPPMPAGPPLQVLGAWERHLDPSTGRCFFYNPQMGTTSWKPPRRHREAVRLGGSKGEYWGPACLPASWIYTCPS</sequence>
<dbReference type="OrthoDB" id="79452at2759"/>
<evidence type="ECO:0000313" key="2">
    <source>
        <dbReference type="EMBL" id="NXS46082.1"/>
    </source>
</evidence>
<gene>
    <name evidence="2" type="primary">Arhgap9_0</name>
    <name evidence="2" type="ORF">BALREX_R13670</name>
</gene>
<dbReference type="AlphaFoldDB" id="A0A7L2UJV9"/>
<dbReference type="InterPro" id="IPR036020">
    <property type="entry name" value="WW_dom_sf"/>
</dbReference>
<reference evidence="2 3" key="1">
    <citation type="submission" date="2019-09" db="EMBL/GenBank/DDBJ databases">
        <title>Bird 10,000 Genomes (B10K) Project - Family phase.</title>
        <authorList>
            <person name="Zhang G."/>
        </authorList>
    </citation>
    <scope>NUCLEOTIDE SEQUENCE [LARGE SCALE GENOMIC DNA]</scope>
    <source>
        <strain evidence="2">B10K-DU-012-56</strain>
    </source>
</reference>
<dbReference type="SUPFAM" id="SSF51045">
    <property type="entry name" value="WW domain"/>
    <property type="match status" value="1"/>
</dbReference>
<evidence type="ECO:0000259" key="1">
    <source>
        <dbReference type="PROSITE" id="PS50020"/>
    </source>
</evidence>
<dbReference type="PROSITE" id="PS01159">
    <property type="entry name" value="WW_DOMAIN_1"/>
    <property type="match status" value="1"/>
</dbReference>
<keyword evidence="3" id="KW-1185">Reference proteome</keyword>
<comment type="caution">
    <text evidence="2">The sequence shown here is derived from an EMBL/GenBank/DDBJ whole genome shotgun (WGS) entry which is preliminary data.</text>
</comment>
<dbReference type="Gene3D" id="2.20.70.10">
    <property type="match status" value="1"/>
</dbReference>
<accession>A0A7L2UJV9</accession>
<dbReference type="Pfam" id="PF00397">
    <property type="entry name" value="WW"/>
    <property type="match status" value="1"/>
</dbReference>
<feature type="domain" description="WW" evidence="1">
    <location>
        <begin position="34"/>
        <end position="68"/>
    </location>
</feature>
<feature type="non-terminal residue" evidence="2">
    <location>
        <position position="98"/>
    </location>
</feature>
<evidence type="ECO:0000313" key="3">
    <source>
        <dbReference type="Proteomes" id="UP000528411"/>
    </source>
</evidence>
<protein>
    <submittedName>
        <fullName evidence="2">RHG09 protein</fullName>
    </submittedName>
</protein>
<name>A0A7L2UJV9_BALRX</name>
<dbReference type="Proteomes" id="UP000528411">
    <property type="component" value="Unassembled WGS sequence"/>
</dbReference>
<organism evidence="2 3">
    <name type="scientific">Balaeniceps rex</name>
    <name type="common">Shoebill</name>
    <dbReference type="NCBI Taxonomy" id="33584"/>
    <lineage>
        <taxon>Eukaryota</taxon>
        <taxon>Metazoa</taxon>
        <taxon>Chordata</taxon>
        <taxon>Craniata</taxon>
        <taxon>Vertebrata</taxon>
        <taxon>Euteleostomi</taxon>
        <taxon>Archelosauria</taxon>
        <taxon>Archosauria</taxon>
        <taxon>Dinosauria</taxon>
        <taxon>Saurischia</taxon>
        <taxon>Theropoda</taxon>
        <taxon>Coelurosauria</taxon>
        <taxon>Aves</taxon>
        <taxon>Neognathae</taxon>
        <taxon>Neoaves</taxon>
        <taxon>Aequornithes</taxon>
        <taxon>Pelecaniformes</taxon>
        <taxon>Balaenicipitidae</taxon>
        <taxon>Balaeniceps</taxon>
    </lineage>
</organism>
<dbReference type="InterPro" id="IPR001202">
    <property type="entry name" value="WW_dom"/>
</dbReference>
<feature type="non-terminal residue" evidence="2">
    <location>
        <position position="1"/>
    </location>
</feature>
<proteinExistence type="predicted"/>
<dbReference type="PROSITE" id="PS50020">
    <property type="entry name" value="WW_DOMAIN_2"/>
    <property type="match status" value="1"/>
</dbReference>
<dbReference type="EMBL" id="VYZW01039626">
    <property type="protein sequence ID" value="NXS46082.1"/>
    <property type="molecule type" value="Genomic_DNA"/>
</dbReference>
<dbReference type="SMART" id="SM00456">
    <property type="entry name" value="WW"/>
    <property type="match status" value="1"/>
</dbReference>